<name>A0A917KKU1_9ACTN</name>
<gene>
    <name evidence="3" type="ORF">GCM10010121_031710</name>
</gene>
<dbReference type="AlphaFoldDB" id="A0A917KKU1"/>
<dbReference type="Proteomes" id="UP000657574">
    <property type="component" value="Unassembled WGS sequence"/>
</dbReference>
<feature type="compositionally biased region" description="Polar residues" evidence="1">
    <location>
        <begin position="315"/>
        <end position="328"/>
    </location>
</feature>
<protein>
    <submittedName>
        <fullName evidence="3">Uncharacterized protein</fullName>
    </submittedName>
</protein>
<feature type="region of interest" description="Disordered" evidence="1">
    <location>
        <begin position="181"/>
        <end position="349"/>
    </location>
</feature>
<dbReference type="RefSeq" id="WP_189311810.1">
    <property type="nucleotide sequence ID" value="NZ_BMQA01000008.1"/>
</dbReference>
<sequence length="349" mass="33756">MFGSDRGGRSGTGERSGSAPADADETAVLPRAGRTRGGLTVSLTGADETAPLPTQRDSRTGTDADPTEVLSASGTAGPAGSFRDPWADSPGLGGDSAAGSGDATHDPHEVTVQLDAVQLGDTRLRPAAGSPHGGQDGSDGPVFVDESGRRSRRFRRLGMAVGTACAVYAVVIVATLLSGSSDAPWLPVPGQNGDKPASQVDSPPLPAQSATPSGSASASPGPTPTTSDGTTPSAGAPASATGTGSKPGTAADPKPSASKTTPGTGAGPGTSTDPKPPSSDPSTPASSGPSTPVDTDPSPDPSESSASGGTGPLNGTGSVADGPSSTTPIAEEPGDPALSATDLSPEHTL</sequence>
<feature type="region of interest" description="Disordered" evidence="1">
    <location>
        <begin position="1"/>
        <end position="147"/>
    </location>
</feature>
<keyword evidence="4" id="KW-1185">Reference proteome</keyword>
<proteinExistence type="predicted"/>
<dbReference type="EMBL" id="BMQA01000008">
    <property type="protein sequence ID" value="GGJ18393.1"/>
    <property type="molecule type" value="Genomic_DNA"/>
</dbReference>
<evidence type="ECO:0000256" key="1">
    <source>
        <dbReference type="SAM" id="MobiDB-lite"/>
    </source>
</evidence>
<feature type="transmembrane region" description="Helical" evidence="2">
    <location>
        <begin position="157"/>
        <end position="177"/>
    </location>
</feature>
<keyword evidence="2" id="KW-1133">Transmembrane helix</keyword>
<feature type="compositionally biased region" description="Low complexity" evidence="1">
    <location>
        <begin position="207"/>
        <end position="244"/>
    </location>
</feature>
<reference evidence="3" key="2">
    <citation type="submission" date="2020-09" db="EMBL/GenBank/DDBJ databases">
        <authorList>
            <person name="Sun Q."/>
            <person name="Ohkuma M."/>
        </authorList>
    </citation>
    <scope>NUCLEOTIDE SEQUENCE</scope>
    <source>
        <strain evidence="3">JCM 3086</strain>
    </source>
</reference>
<evidence type="ECO:0000256" key="2">
    <source>
        <dbReference type="SAM" id="Phobius"/>
    </source>
</evidence>
<evidence type="ECO:0000313" key="4">
    <source>
        <dbReference type="Proteomes" id="UP000657574"/>
    </source>
</evidence>
<accession>A0A917KKU1</accession>
<evidence type="ECO:0000313" key="3">
    <source>
        <dbReference type="EMBL" id="GGJ18393.1"/>
    </source>
</evidence>
<reference evidence="3" key="1">
    <citation type="journal article" date="2014" name="Int. J. Syst. Evol. Microbiol.">
        <title>Complete genome sequence of Corynebacterium casei LMG S-19264T (=DSM 44701T), isolated from a smear-ripened cheese.</title>
        <authorList>
            <consortium name="US DOE Joint Genome Institute (JGI-PGF)"/>
            <person name="Walter F."/>
            <person name="Albersmeier A."/>
            <person name="Kalinowski J."/>
            <person name="Ruckert C."/>
        </authorList>
    </citation>
    <scope>NUCLEOTIDE SEQUENCE</scope>
    <source>
        <strain evidence="3">JCM 3086</strain>
    </source>
</reference>
<feature type="compositionally biased region" description="Low complexity" evidence="1">
    <location>
        <begin position="280"/>
        <end position="307"/>
    </location>
</feature>
<keyword evidence="2" id="KW-0472">Membrane</keyword>
<keyword evidence="2" id="KW-0812">Transmembrane</keyword>
<organism evidence="3 4">
    <name type="scientific">Streptomyces brasiliensis</name>
    <dbReference type="NCBI Taxonomy" id="1954"/>
    <lineage>
        <taxon>Bacteria</taxon>
        <taxon>Bacillati</taxon>
        <taxon>Actinomycetota</taxon>
        <taxon>Actinomycetes</taxon>
        <taxon>Kitasatosporales</taxon>
        <taxon>Streptomycetaceae</taxon>
        <taxon>Streptomyces</taxon>
    </lineage>
</organism>
<feature type="compositionally biased region" description="Low complexity" evidence="1">
    <location>
        <begin position="256"/>
        <end position="273"/>
    </location>
</feature>
<comment type="caution">
    <text evidence="3">The sequence shown here is derived from an EMBL/GenBank/DDBJ whole genome shotgun (WGS) entry which is preliminary data.</text>
</comment>